<dbReference type="SUPFAM" id="SSF54427">
    <property type="entry name" value="NTF2-like"/>
    <property type="match status" value="1"/>
</dbReference>
<evidence type="ECO:0000313" key="2">
    <source>
        <dbReference type="Proteomes" id="UP000597444"/>
    </source>
</evidence>
<accession>A0A8J3IWC9</accession>
<dbReference type="Pfam" id="PF07366">
    <property type="entry name" value="SnoaL"/>
    <property type="match status" value="1"/>
</dbReference>
<reference evidence="1" key="1">
    <citation type="submission" date="2020-10" db="EMBL/GenBank/DDBJ databases">
        <title>Taxonomic study of unclassified bacteria belonging to the class Ktedonobacteria.</title>
        <authorList>
            <person name="Yabe S."/>
            <person name="Wang C.M."/>
            <person name="Zheng Y."/>
            <person name="Sakai Y."/>
            <person name="Cavaletti L."/>
            <person name="Monciardini P."/>
            <person name="Donadio S."/>
        </authorList>
    </citation>
    <scope>NUCLEOTIDE SEQUENCE</scope>
    <source>
        <strain evidence="1">ID150040</strain>
    </source>
</reference>
<sequence length="148" mass="16547">MQNQPYVFIDSITDIERKTIEMFYRAFSDKNPDLLNDAVAPDWKDIPLAPGQGPGPDGFKPMLRTFIAAFPDIKITIKEMIGAPGHAGVRAEITGTHQGEWFGIAPTGKMISVAIHELHHLQDGKITHTWHLEDWFGMLNQVGAWPSK</sequence>
<name>A0A8J3IWC9_9CHLR</name>
<organism evidence="1 2">
    <name type="scientific">Reticulibacter mediterranei</name>
    <dbReference type="NCBI Taxonomy" id="2778369"/>
    <lineage>
        <taxon>Bacteria</taxon>
        <taxon>Bacillati</taxon>
        <taxon>Chloroflexota</taxon>
        <taxon>Ktedonobacteria</taxon>
        <taxon>Ktedonobacterales</taxon>
        <taxon>Reticulibacteraceae</taxon>
        <taxon>Reticulibacter</taxon>
    </lineage>
</organism>
<dbReference type="EMBL" id="BNJK01000002">
    <property type="protein sequence ID" value="GHO98040.1"/>
    <property type="molecule type" value="Genomic_DNA"/>
</dbReference>
<comment type="caution">
    <text evidence="1">The sequence shown here is derived from an EMBL/GenBank/DDBJ whole genome shotgun (WGS) entry which is preliminary data.</text>
</comment>
<evidence type="ECO:0008006" key="3">
    <source>
        <dbReference type="Google" id="ProtNLM"/>
    </source>
</evidence>
<dbReference type="InterPro" id="IPR009959">
    <property type="entry name" value="Cyclase_SnoaL-like"/>
</dbReference>
<dbReference type="AlphaFoldDB" id="A0A8J3IWC9"/>
<proteinExistence type="predicted"/>
<evidence type="ECO:0000313" key="1">
    <source>
        <dbReference type="EMBL" id="GHO98040.1"/>
    </source>
</evidence>
<dbReference type="GO" id="GO:0030638">
    <property type="term" value="P:polyketide metabolic process"/>
    <property type="evidence" value="ECO:0007669"/>
    <property type="project" value="InterPro"/>
</dbReference>
<gene>
    <name evidence="1" type="ORF">KSF_080880</name>
</gene>
<dbReference type="PANTHER" id="PTHR38436">
    <property type="entry name" value="POLYKETIDE CYCLASE SNOAL-LIKE DOMAIN"/>
    <property type="match status" value="1"/>
</dbReference>
<dbReference type="Gene3D" id="3.10.450.50">
    <property type="match status" value="1"/>
</dbReference>
<dbReference type="PANTHER" id="PTHR38436:SF1">
    <property type="entry name" value="ESTER CYCLASE"/>
    <property type="match status" value="1"/>
</dbReference>
<dbReference type="RefSeq" id="WP_220208808.1">
    <property type="nucleotide sequence ID" value="NZ_BNJK01000002.1"/>
</dbReference>
<dbReference type="InterPro" id="IPR032710">
    <property type="entry name" value="NTF2-like_dom_sf"/>
</dbReference>
<dbReference type="Proteomes" id="UP000597444">
    <property type="component" value="Unassembled WGS sequence"/>
</dbReference>
<keyword evidence="2" id="KW-1185">Reference proteome</keyword>
<protein>
    <recommendedName>
        <fullName evidence="3">Ester cyclase</fullName>
    </recommendedName>
</protein>